<dbReference type="Gene3D" id="1.10.8.270">
    <property type="entry name" value="putative rabgap domain of human tbc1 domain family member 14 like domains"/>
    <property type="match status" value="1"/>
</dbReference>
<dbReference type="InterPro" id="IPR000195">
    <property type="entry name" value="Rab-GAP-TBC_dom"/>
</dbReference>
<reference evidence="3" key="1">
    <citation type="submission" date="2019-07" db="EMBL/GenBank/DDBJ databases">
        <authorList>
            <person name="Palmer J.M."/>
        </authorList>
    </citation>
    <scope>NUCLEOTIDE SEQUENCE</scope>
    <source>
        <strain evidence="3">PC9</strain>
    </source>
</reference>
<feature type="region of interest" description="Disordered" evidence="1">
    <location>
        <begin position="1"/>
        <end position="20"/>
    </location>
</feature>
<dbReference type="PANTHER" id="PTHR47219:SF9">
    <property type="entry name" value="GTPASE ACTIVATING PROTEIN AND CENTROSOME-ASSOCIATED, ISOFORM B"/>
    <property type="match status" value="1"/>
</dbReference>
<dbReference type="InterPro" id="IPR035969">
    <property type="entry name" value="Rab-GAP_TBC_sf"/>
</dbReference>
<evidence type="ECO:0000313" key="4">
    <source>
        <dbReference type="Proteomes" id="UP000623687"/>
    </source>
</evidence>
<evidence type="ECO:0000259" key="2">
    <source>
        <dbReference type="Pfam" id="PF00566"/>
    </source>
</evidence>
<dbReference type="Proteomes" id="UP000623687">
    <property type="component" value="Unassembled WGS sequence"/>
</dbReference>
<proteinExistence type="predicted"/>
<dbReference type="RefSeq" id="XP_036629942.1">
    <property type="nucleotide sequence ID" value="XM_036778514.1"/>
</dbReference>
<dbReference type="AlphaFoldDB" id="A0A8H6ZPX1"/>
<dbReference type="OrthoDB" id="159449at2759"/>
<dbReference type="PANTHER" id="PTHR47219">
    <property type="entry name" value="RAB GTPASE-ACTIVATING PROTEIN 1-LIKE"/>
    <property type="match status" value="1"/>
</dbReference>
<dbReference type="EMBL" id="JACETU010000006">
    <property type="protein sequence ID" value="KAF7426638.1"/>
    <property type="molecule type" value="Genomic_DNA"/>
</dbReference>
<evidence type="ECO:0000313" key="3">
    <source>
        <dbReference type="EMBL" id="KAF7426638.1"/>
    </source>
</evidence>
<gene>
    <name evidence="3" type="ORF">PC9H_009007</name>
</gene>
<dbReference type="InterPro" id="IPR050302">
    <property type="entry name" value="Rab_GAP_TBC_domain"/>
</dbReference>
<accession>A0A8H6ZPX1</accession>
<dbReference type="Pfam" id="PF00566">
    <property type="entry name" value="RabGAP-TBC"/>
    <property type="match status" value="1"/>
</dbReference>
<name>A0A8H6ZPX1_PLEOS</name>
<evidence type="ECO:0000256" key="1">
    <source>
        <dbReference type="SAM" id="MobiDB-lite"/>
    </source>
</evidence>
<dbReference type="GO" id="GO:0031267">
    <property type="term" value="F:small GTPase binding"/>
    <property type="evidence" value="ECO:0007669"/>
    <property type="project" value="TreeGrafter"/>
</dbReference>
<sequence>MALHRKPHQGPETVSGDVTISEEEFDSISKRNVEKWISAHIIPESPITLESKTYPTLLHRKTVSFTALPKSDPKAAEWTRVLVNGDVHIIGMKELSLPNLWRKQSRQDDASSIAASSIDNEYETAQAEGMDFELVRPSFSHLHSARTSEDSSFVKDGGSIDLGKPELTIGGLLRTGSPAMSFSKNKKVKKLLVEGVPSSVRYLVRIHLTDGKAKNVPKVYEQLVKRGHVPSYKEIERDVQAYIRENSQPPTMRESMMSLLEAYLTMVPDVQYSRGLTLIVGNIPLLAPEEDRFWTSQMEVDAMLFSRALEANDPQVAKKVFTTMSLNPTAICFPWFTGYLYIVFG</sequence>
<dbReference type="SUPFAM" id="SSF47923">
    <property type="entry name" value="Ypt/Rab-GAP domain of gyp1p"/>
    <property type="match status" value="1"/>
</dbReference>
<keyword evidence="4" id="KW-1185">Reference proteome</keyword>
<protein>
    <recommendedName>
        <fullName evidence="2">Rab-GAP TBC domain-containing protein</fullName>
    </recommendedName>
</protein>
<organism evidence="3 4">
    <name type="scientific">Pleurotus ostreatus</name>
    <name type="common">Oyster mushroom</name>
    <name type="synonym">White-rot fungus</name>
    <dbReference type="NCBI Taxonomy" id="5322"/>
    <lineage>
        <taxon>Eukaryota</taxon>
        <taxon>Fungi</taxon>
        <taxon>Dikarya</taxon>
        <taxon>Basidiomycota</taxon>
        <taxon>Agaricomycotina</taxon>
        <taxon>Agaricomycetes</taxon>
        <taxon>Agaricomycetidae</taxon>
        <taxon>Agaricales</taxon>
        <taxon>Pleurotineae</taxon>
        <taxon>Pleurotaceae</taxon>
        <taxon>Pleurotus</taxon>
    </lineage>
</organism>
<feature type="domain" description="Rab-GAP TBC" evidence="2">
    <location>
        <begin position="217"/>
        <end position="336"/>
    </location>
</feature>
<dbReference type="GeneID" id="59378825"/>
<dbReference type="GO" id="GO:0005096">
    <property type="term" value="F:GTPase activator activity"/>
    <property type="evidence" value="ECO:0007669"/>
    <property type="project" value="TreeGrafter"/>
</dbReference>
<dbReference type="VEuPathDB" id="FungiDB:PC9H_009007"/>
<comment type="caution">
    <text evidence="3">The sequence shown here is derived from an EMBL/GenBank/DDBJ whole genome shotgun (WGS) entry which is preliminary data.</text>
</comment>